<feature type="transmembrane region" description="Helical" evidence="6">
    <location>
        <begin position="710"/>
        <end position="730"/>
    </location>
</feature>
<dbReference type="GO" id="GO:0046873">
    <property type="term" value="F:metal ion transmembrane transporter activity"/>
    <property type="evidence" value="ECO:0007669"/>
    <property type="project" value="InterPro"/>
</dbReference>
<reference evidence="7" key="1">
    <citation type="submission" date="2021-03" db="EMBL/GenBank/DDBJ databases">
        <title>Comparative genomics and phylogenomic investigation of the class Geoglossomycetes provide insights into ecological specialization and systematics.</title>
        <authorList>
            <person name="Melie T."/>
            <person name="Pirro S."/>
            <person name="Miller A.N."/>
            <person name="Quandt A."/>
        </authorList>
    </citation>
    <scope>NUCLEOTIDE SEQUENCE</scope>
    <source>
        <strain evidence="7">CAQ_001_2017</strain>
    </source>
</reference>
<feature type="region of interest" description="Disordered" evidence="5">
    <location>
        <begin position="171"/>
        <end position="253"/>
    </location>
</feature>
<feature type="transmembrane region" description="Helical" evidence="6">
    <location>
        <begin position="670"/>
        <end position="690"/>
    </location>
</feature>
<dbReference type="InterPro" id="IPR002523">
    <property type="entry name" value="MgTranspt_CorA/ZnTranspt_ZntB"/>
</dbReference>
<dbReference type="PANTHER" id="PTHR47685">
    <property type="entry name" value="MAGNESIUM TRANSPORT PROTEIN CORA"/>
    <property type="match status" value="1"/>
</dbReference>
<evidence type="ECO:0000256" key="1">
    <source>
        <dbReference type="ARBA" id="ARBA00004141"/>
    </source>
</evidence>
<evidence type="ECO:0000256" key="2">
    <source>
        <dbReference type="ARBA" id="ARBA00022692"/>
    </source>
</evidence>
<dbReference type="EMBL" id="JAGHQM010000448">
    <property type="protein sequence ID" value="KAH0561933.1"/>
    <property type="molecule type" value="Genomic_DNA"/>
</dbReference>
<gene>
    <name evidence="7" type="ORF">GP486_003360</name>
</gene>
<name>A0A9P8LD22_9PEZI</name>
<sequence length="881" mass="99919">MDKLSIPRWMGEHLTKDNHQLISLIDEFARVAPSIQIWSFYETLGSDLAGQRAESGDSLPIVSMESASFGLGEDTPLSSDHFGVAAFRDPIKAAERTLDRPISGRLPLPRYLQELQIVTARALWPSKHVLQNVLVENHLFYRPGRNPQLPLRMQSVKRTLGRVLGRDFDGFIGNPARGAGPSRSNSPGRPTLPKRPSSPKFQQRKYSTPKPAIKPKRSDFPMNYRRQSATSGQGVSFEGSSNGAKKPKENQALDIKEIQIHPKWEDQSEDRHDETDVPSSYLFRWMHIPSYLEWESFKRLETRGEVMRERMKRPDYASLKQKKLVRSESFNRLRRREAMYPRERVIPPGDLELEPLGTYSPSGLLLELAESAEFQLIWEYLTQGIDLHCRRSLDQFMYSTLPDTSDRDRDQVFYKRTKRADDNPIREIDGYDHGKDGSVLVVDQLWLWVLNEDTIVTSFPENEVKENKDPDTEGDLHTVIHNELSGEPGIRCEDVWDMAALIIKHSVTVLLDRVEHTGPQVFRKFEEYTQELTDKLSKSPAGFMHLDGEAVGQILEDLEAFRELRDIDDELRTIRKVITKQEGHIDAIKKRFDEEDFRNRGRGRKGVSYLADSLTRLKGYQAQLTEMLENTELAKDAYTELIDMKQKQIHLNEAITMNRDAQVSAEQSRAVMVFTVFTIIFLPLSFFTSLFGMNTREWSGTSTNVSLSTVFAYTAPISFVVIVIALFLALKPHYGPEGRGAMKNREVVVECLVIVLEFVGRWTGANKVSAAISAGWARIRPQWISDFRETVKKQRDKRRLRRNAIVPPAPSLGIKPPELALSSDTAIGQRKASMSSALSGAEKPVVIPILPASTPAKGAGQGQIRNDHPQAGGKKRVGFQF</sequence>
<evidence type="ECO:0000256" key="6">
    <source>
        <dbReference type="SAM" id="Phobius"/>
    </source>
</evidence>
<proteinExistence type="predicted"/>
<protein>
    <submittedName>
        <fullName evidence="7">Uncharacterized protein</fullName>
    </submittedName>
</protein>
<comment type="subcellular location">
    <subcellularLocation>
        <location evidence="1">Membrane</location>
        <topology evidence="1">Multi-pass membrane protein</topology>
    </subcellularLocation>
</comment>
<evidence type="ECO:0000256" key="4">
    <source>
        <dbReference type="ARBA" id="ARBA00023136"/>
    </source>
</evidence>
<feature type="region of interest" description="Disordered" evidence="5">
    <location>
        <begin position="855"/>
        <end position="881"/>
    </location>
</feature>
<dbReference type="GO" id="GO:0016020">
    <property type="term" value="C:membrane"/>
    <property type="evidence" value="ECO:0007669"/>
    <property type="project" value="UniProtKB-SubCell"/>
</dbReference>
<dbReference type="SUPFAM" id="SSF144083">
    <property type="entry name" value="Magnesium transport protein CorA, transmembrane region"/>
    <property type="match status" value="1"/>
</dbReference>
<keyword evidence="3 6" id="KW-1133">Transmembrane helix</keyword>
<dbReference type="InterPro" id="IPR050829">
    <property type="entry name" value="CorA_MIT"/>
</dbReference>
<evidence type="ECO:0000256" key="3">
    <source>
        <dbReference type="ARBA" id="ARBA00022989"/>
    </source>
</evidence>
<dbReference type="PANTHER" id="PTHR47685:SF1">
    <property type="entry name" value="MAGNESIUM TRANSPORT PROTEIN CORA"/>
    <property type="match status" value="1"/>
</dbReference>
<dbReference type="AlphaFoldDB" id="A0A9P8LD22"/>
<keyword evidence="8" id="KW-1185">Reference proteome</keyword>
<dbReference type="Proteomes" id="UP000750711">
    <property type="component" value="Unassembled WGS sequence"/>
</dbReference>
<accession>A0A9P8LD22</accession>
<organism evidence="7 8">
    <name type="scientific">Trichoglossum hirsutum</name>
    <dbReference type="NCBI Taxonomy" id="265104"/>
    <lineage>
        <taxon>Eukaryota</taxon>
        <taxon>Fungi</taxon>
        <taxon>Dikarya</taxon>
        <taxon>Ascomycota</taxon>
        <taxon>Pezizomycotina</taxon>
        <taxon>Geoglossomycetes</taxon>
        <taxon>Geoglossales</taxon>
        <taxon>Geoglossaceae</taxon>
        <taxon>Trichoglossum</taxon>
    </lineage>
</organism>
<dbReference type="InterPro" id="IPR045863">
    <property type="entry name" value="CorA_TM1_TM2"/>
</dbReference>
<dbReference type="Pfam" id="PF01544">
    <property type="entry name" value="CorA"/>
    <property type="match status" value="1"/>
</dbReference>
<evidence type="ECO:0000256" key="5">
    <source>
        <dbReference type="SAM" id="MobiDB-lite"/>
    </source>
</evidence>
<evidence type="ECO:0000313" key="7">
    <source>
        <dbReference type="EMBL" id="KAH0561933.1"/>
    </source>
</evidence>
<dbReference type="Gene3D" id="1.20.58.340">
    <property type="entry name" value="Magnesium transport protein CorA, transmembrane region"/>
    <property type="match status" value="1"/>
</dbReference>
<keyword evidence="2 6" id="KW-0812">Transmembrane</keyword>
<keyword evidence="4 6" id="KW-0472">Membrane</keyword>
<feature type="compositionally biased region" description="Polar residues" evidence="5">
    <location>
        <begin position="225"/>
        <end position="243"/>
    </location>
</feature>
<evidence type="ECO:0000313" key="8">
    <source>
        <dbReference type="Proteomes" id="UP000750711"/>
    </source>
</evidence>
<comment type="caution">
    <text evidence="7">The sequence shown here is derived from an EMBL/GenBank/DDBJ whole genome shotgun (WGS) entry which is preliminary data.</text>
</comment>